<evidence type="ECO:0000256" key="1">
    <source>
        <dbReference type="SAM" id="Phobius"/>
    </source>
</evidence>
<dbReference type="Gene3D" id="1.20.1260.100">
    <property type="entry name" value="TspO/MBR protein"/>
    <property type="match status" value="1"/>
</dbReference>
<gene>
    <name evidence="2" type="ORF">H8E29_09110</name>
</gene>
<dbReference type="Proteomes" id="UP000614469">
    <property type="component" value="Unassembled WGS sequence"/>
</dbReference>
<keyword evidence="1" id="KW-0812">Transmembrane</keyword>
<accession>A0A8J6NLR7</accession>
<dbReference type="AlphaFoldDB" id="A0A8J6NLR7"/>
<feature type="transmembrane region" description="Helical" evidence="1">
    <location>
        <begin position="225"/>
        <end position="245"/>
    </location>
</feature>
<feature type="transmembrane region" description="Helical" evidence="1">
    <location>
        <begin position="175"/>
        <end position="195"/>
    </location>
</feature>
<organism evidence="2 3">
    <name type="scientific">Candidatus Desulfolinea nitratireducens</name>
    <dbReference type="NCBI Taxonomy" id="2841698"/>
    <lineage>
        <taxon>Bacteria</taxon>
        <taxon>Bacillati</taxon>
        <taxon>Chloroflexota</taxon>
        <taxon>Anaerolineae</taxon>
        <taxon>Anaerolineales</taxon>
        <taxon>Anaerolineales incertae sedis</taxon>
        <taxon>Candidatus Desulfolinea</taxon>
    </lineage>
</organism>
<feature type="transmembrane region" description="Helical" evidence="1">
    <location>
        <begin position="50"/>
        <end position="71"/>
    </location>
</feature>
<feature type="transmembrane region" description="Helical" evidence="1">
    <location>
        <begin position="106"/>
        <end position="127"/>
    </location>
</feature>
<keyword evidence="1" id="KW-0472">Membrane</keyword>
<keyword evidence="1" id="KW-1133">Transmembrane helix</keyword>
<feature type="transmembrane region" description="Helical" evidence="1">
    <location>
        <begin position="83"/>
        <end position="100"/>
    </location>
</feature>
<comment type="caution">
    <text evidence="2">The sequence shown here is derived from an EMBL/GenBank/DDBJ whole genome shotgun (WGS) entry which is preliminary data.</text>
</comment>
<reference evidence="2 3" key="1">
    <citation type="submission" date="2020-08" db="EMBL/GenBank/DDBJ databases">
        <title>Bridging the membrane lipid divide: bacteria of the FCB group superphylum have the potential to synthesize archaeal ether lipids.</title>
        <authorList>
            <person name="Villanueva L."/>
            <person name="Von Meijenfeldt F.A.B."/>
            <person name="Westbye A.B."/>
            <person name="Yadav S."/>
            <person name="Hopmans E.C."/>
            <person name="Dutilh B.E."/>
            <person name="Sinninghe Damste J.S."/>
        </authorList>
    </citation>
    <scope>NUCLEOTIDE SEQUENCE [LARGE SCALE GENOMIC DNA]</scope>
    <source>
        <strain evidence="2">NIOZ-UU36</strain>
    </source>
</reference>
<feature type="transmembrane region" description="Helical" evidence="1">
    <location>
        <begin position="148"/>
        <end position="169"/>
    </location>
</feature>
<evidence type="ECO:0000313" key="3">
    <source>
        <dbReference type="Proteomes" id="UP000614469"/>
    </source>
</evidence>
<feature type="transmembrane region" description="Helical" evidence="1">
    <location>
        <begin position="202"/>
        <end position="219"/>
    </location>
</feature>
<dbReference type="EMBL" id="JACNJN010000108">
    <property type="protein sequence ID" value="MBC8335410.1"/>
    <property type="molecule type" value="Genomic_DNA"/>
</dbReference>
<name>A0A8J6NLR7_9CHLR</name>
<evidence type="ECO:0000313" key="2">
    <source>
        <dbReference type="EMBL" id="MBC8335410.1"/>
    </source>
</evidence>
<dbReference type="PANTHER" id="PTHR33802:SF1">
    <property type="entry name" value="XK-RELATED PROTEIN"/>
    <property type="match status" value="1"/>
</dbReference>
<sequence>MKNISRQISVILTTLLTLTINGLANALPLNGLTTGEISDSFETYFVPAGYVFSIWGLIYIGLIAFSIYQALPTQRENPRLVRIGWWVVLGNLANAAWIFFWHYQIFALTVVAMLTLLVSLLLTYMGLRSEENNVTSAERWLARLPFSIYLGWISVATIANISDVLYFFGWGQFGISAEIWMVIILIVVTGLAWAMSLREKDVAYLAVLLWALAGIGNKFPESGFVTTAIWSAFGLVVVAFLLAGMPQKKSI</sequence>
<protein>
    <submittedName>
        <fullName evidence="2">Tryptophan-rich sensory protein</fullName>
    </submittedName>
</protein>
<dbReference type="PANTHER" id="PTHR33802">
    <property type="entry name" value="SI:CH211-161H7.5-RELATED"/>
    <property type="match status" value="1"/>
</dbReference>
<dbReference type="InterPro" id="IPR038330">
    <property type="entry name" value="TspO/MBR-related_sf"/>
</dbReference>
<proteinExistence type="predicted"/>